<dbReference type="Gene3D" id="1.20.1560.10">
    <property type="entry name" value="ABC transporter type 1, transmembrane domain"/>
    <property type="match status" value="1"/>
</dbReference>
<dbReference type="PANTHER" id="PTHR24221">
    <property type="entry name" value="ATP-BINDING CASSETTE SUB-FAMILY B"/>
    <property type="match status" value="1"/>
</dbReference>
<dbReference type="GO" id="GO:0005886">
    <property type="term" value="C:plasma membrane"/>
    <property type="evidence" value="ECO:0007669"/>
    <property type="project" value="UniProtKB-SubCell"/>
</dbReference>
<dbReference type="EMBL" id="JACHMN010000002">
    <property type="protein sequence ID" value="MBB5870107.1"/>
    <property type="molecule type" value="Genomic_DNA"/>
</dbReference>
<name>A0A841BLZ9_9ACTN</name>
<evidence type="ECO:0000256" key="8">
    <source>
        <dbReference type="SAM" id="Phobius"/>
    </source>
</evidence>
<dbReference type="GO" id="GO:0140359">
    <property type="term" value="F:ABC-type transporter activity"/>
    <property type="evidence" value="ECO:0007669"/>
    <property type="project" value="InterPro"/>
</dbReference>
<protein>
    <submittedName>
        <fullName evidence="11">ATP-binding cassette subfamily C protein</fullName>
    </submittedName>
</protein>
<dbReference type="Pfam" id="PF00005">
    <property type="entry name" value="ABC_tran"/>
    <property type="match status" value="1"/>
</dbReference>
<dbReference type="PANTHER" id="PTHR24221:SF654">
    <property type="entry name" value="ATP-BINDING CASSETTE SUB-FAMILY B MEMBER 6"/>
    <property type="match status" value="1"/>
</dbReference>
<evidence type="ECO:0000313" key="11">
    <source>
        <dbReference type="EMBL" id="MBB5870107.1"/>
    </source>
</evidence>
<dbReference type="RefSeq" id="WP_184837243.1">
    <property type="nucleotide sequence ID" value="NZ_JACHMN010000002.1"/>
</dbReference>
<dbReference type="InterPro" id="IPR039421">
    <property type="entry name" value="Type_1_exporter"/>
</dbReference>
<keyword evidence="2 8" id="KW-0812">Transmembrane</keyword>
<dbReference type="SMART" id="SM00382">
    <property type="entry name" value="AAA"/>
    <property type="match status" value="1"/>
</dbReference>
<evidence type="ECO:0000256" key="5">
    <source>
        <dbReference type="ARBA" id="ARBA00022989"/>
    </source>
</evidence>
<feature type="domain" description="ABC transporter" evidence="9">
    <location>
        <begin position="325"/>
        <end position="541"/>
    </location>
</feature>
<feature type="domain" description="ABC transmembrane type-1" evidence="10">
    <location>
        <begin position="31"/>
        <end position="283"/>
    </location>
</feature>
<feature type="transmembrane region" description="Helical" evidence="8">
    <location>
        <begin position="240"/>
        <end position="261"/>
    </location>
</feature>
<keyword evidence="5 8" id="KW-1133">Transmembrane helix</keyword>
<dbReference type="InterPro" id="IPR011527">
    <property type="entry name" value="ABC1_TM_dom"/>
</dbReference>
<evidence type="ECO:0000259" key="9">
    <source>
        <dbReference type="PROSITE" id="PS50893"/>
    </source>
</evidence>
<dbReference type="Gene3D" id="3.40.50.300">
    <property type="entry name" value="P-loop containing nucleotide triphosphate hydrolases"/>
    <property type="match status" value="1"/>
</dbReference>
<evidence type="ECO:0000256" key="6">
    <source>
        <dbReference type="ARBA" id="ARBA00023136"/>
    </source>
</evidence>
<dbReference type="GO" id="GO:0005524">
    <property type="term" value="F:ATP binding"/>
    <property type="evidence" value="ECO:0007669"/>
    <property type="project" value="UniProtKB-KW"/>
</dbReference>
<keyword evidence="4 11" id="KW-0067">ATP-binding</keyword>
<dbReference type="SUPFAM" id="SSF52540">
    <property type="entry name" value="P-loop containing nucleoside triphosphate hydrolases"/>
    <property type="match status" value="1"/>
</dbReference>
<dbReference type="GO" id="GO:0016887">
    <property type="term" value="F:ATP hydrolysis activity"/>
    <property type="evidence" value="ECO:0007669"/>
    <property type="project" value="InterPro"/>
</dbReference>
<proteinExistence type="predicted"/>
<feature type="transmembrane region" description="Helical" evidence="8">
    <location>
        <begin position="20"/>
        <end position="39"/>
    </location>
</feature>
<reference evidence="11 12" key="1">
    <citation type="submission" date="2020-08" db="EMBL/GenBank/DDBJ databases">
        <title>Sequencing the genomes of 1000 actinobacteria strains.</title>
        <authorList>
            <person name="Klenk H.-P."/>
        </authorList>
    </citation>
    <scope>NUCLEOTIDE SEQUENCE [LARGE SCALE GENOMIC DNA]</scope>
    <source>
        <strain evidence="11 12">DSM 45362</strain>
    </source>
</reference>
<sequence>MRRELRYAAGGLRREHVLPLLGWSIPEALPSVFGGLAVARAVDTGFLAHRPLIGVGWLLALLAVSAVGAAGTRAIYRRLGLVVEPVRDDLVRRVVSGALRRGIAGRPDDGAIARLTHQIEVVRDTYAGQVMVIRTFLITTIGAVIGLLSLAPVIVLLIMPAFLVGLLAFVATLAMAVARQQDYLRCDEELSVVSGSVLAGARDILVGGTEPSAAEFVGRSIDAQAAAEVALARVSILRSLSFAVGGSGPLLILLAAAPWLISRGLSAGAVLGGLIYVQSGLRSALGTLINGLGGSGLRFIITLRRILDADEPMKPPAPTTPADHIRLRAVNFRYGPHADPVLRDLDLTVPAGGHLAVVGPSGVGKSTLASILCGLQTATGSVQVPSDRVLIPQEAFLFTGTVSENLSYLRPDAEDDTILHAAAAVGAADLITRLGGLSAVLEPARLSAGEGQLVALTRAYLSPADFAILDEATCHLDPRAERQAEEAFARRGGTLVVIAHRMSSALRARQILVLDGGRAIAGEHDALLLSSPLYRELLGHWSDPGSDPALLFGDADGLQPRPRPRLGDGPGHVVVHGARAEK</sequence>
<gene>
    <name evidence="11" type="ORF">F4553_003486</name>
</gene>
<dbReference type="PROSITE" id="PS50929">
    <property type="entry name" value="ABC_TM1F"/>
    <property type="match status" value="1"/>
</dbReference>
<keyword evidence="6 8" id="KW-0472">Membrane</keyword>
<feature type="region of interest" description="Disordered" evidence="7">
    <location>
        <begin position="554"/>
        <end position="582"/>
    </location>
</feature>
<dbReference type="AlphaFoldDB" id="A0A841BLZ9"/>
<keyword evidence="3" id="KW-0547">Nucleotide-binding</keyword>
<dbReference type="InterPro" id="IPR036640">
    <property type="entry name" value="ABC1_TM_sf"/>
</dbReference>
<comment type="subcellular location">
    <subcellularLocation>
        <location evidence="1">Cell membrane</location>
        <topology evidence="1">Multi-pass membrane protein</topology>
    </subcellularLocation>
</comment>
<dbReference type="InterPro" id="IPR003439">
    <property type="entry name" value="ABC_transporter-like_ATP-bd"/>
</dbReference>
<feature type="transmembrane region" description="Helical" evidence="8">
    <location>
        <begin position="131"/>
        <end position="151"/>
    </location>
</feature>
<dbReference type="GO" id="GO:0034040">
    <property type="term" value="F:ATPase-coupled lipid transmembrane transporter activity"/>
    <property type="evidence" value="ECO:0007669"/>
    <property type="project" value="TreeGrafter"/>
</dbReference>
<evidence type="ECO:0000256" key="4">
    <source>
        <dbReference type="ARBA" id="ARBA00022840"/>
    </source>
</evidence>
<dbReference type="PROSITE" id="PS50893">
    <property type="entry name" value="ABC_TRANSPORTER_2"/>
    <property type="match status" value="1"/>
</dbReference>
<evidence type="ECO:0000256" key="7">
    <source>
        <dbReference type="SAM" id="MobiDB-lite"/>
    </source>
</evidence>
<evidence type="ECO:0000313" key="12">
    <source>
        <dbReference type="Proteomes" id="UP000587527"/>
    </source>
</evidence>
<evidence type="ECO:0000256" key="3">
    <source>
        <dbReference type="ARBA" id="ARBA00022741"/>
    </source>
</evidence>
<dbReference type="SUPFAM" id="SSF90123">
    <property type="entry name" value="ABC transporter transmembrane region"/>
    <property type="match status" value="1"/>
</dbReference>
<evidence type="ECO:0000259" key="10">
    <source>
        <dbReference type="PROSITE" id="PS50929"/>
    </source>
</evidence>
<evidence type="ECO:0000256" key="1">
    <source>
        <dbReference type="ARBA" id="ARBA00004651"/>
    </source>
</evidence>
<dbReference type="Proteomes" id="UP000587527">
    <property type="component" value="Unassembled WGS sequence"/>
</dbReference>
<feature type="transmembrane region" description="Helical" evidence="8">
    <location>
        <begin position="51"/>
        <end position="71"/>
    </location>
</feature>
<feature type="transmembrane region" description="Helical" evidence="8">
    <location>
        <begin position="157"/>
        <end position="178"/>
    </location>
</feature>
<organism evidence="11 12">
    <name type="scientific">Allocatelliglobosispora scoriae</name>
    <dbReference type="NCBI Taxonomy" id="643052"/>
    <lineage>
        <taxon>Bacteria</taxon>
        <taxon>Bacillati</taxon>
        <taxon>Actinomycetota</taxon>
        <taxon>Actinomycetes</taxon>
        <taxon>Micromonosporales</taxon>
        <taxon>Micromonosporaceae</taxon>
        <taxon>Allocatelliglobosispora</taxon>
    </lineage>
</organism>
<dbReference type="InterPro" id="IPR027417">
    <property type="entry name" value="P-loop_NTPase"/>
</dbReference>
<comment type="caution">
    <text evidence="11">The sequence shown here is derived from an EMBL/GenBank/DDBJ whole genome shotgun (WGS) entry which is preliminary data.</text>
</comment>
<dbReference type="InterPro" id="IPR003593">
    <property type="entry name" value="AAA+_ATPase"/>
</dbReference>
<accession>A0A841BLZ9</accession>
<keyword evidence="12" id="KW-1185">Reference proteome</keyword>
<evidence type="ECO:0000256" key="2">
    <source>
        <dbReference type="ARBA" id="ARBA00022692"/>
    </source>
</evidence>